<evidence type="ECO:0000313" key="1">
    <source>
        <dbReference type="EMBL" id="CAH1980322.1"/>
    </source>
</evidence>
<dbReference type="AlphaFoldDB" id="A0A9P0PH10"/>
<gene>
    <name evidence="1" type="ORF">ACAOBT_LOCUS13911</name>
</gene>
<organism evidence="1 2">
    <name type="scientific">Acanthoscelides obtectus</name>
    <name type="common">Bean weevil</name>
    <name type="synonym">Bruchus obtectus</name>
    <dbReference type="NCBI Taxonomy" id="200917"/>
    <lineage>
        <taxon>Eukaryota</taxon>
        <taxon>Metazoa</taxon>
        <taxon>Ecdysozoa</taxon>
        <taxon>Arthropoda</taxon>
        <taxon>Hexapoda</taxon>
        <taxon>Insecta</taxon>
        <taxon>Pterygota</taxon>
        <taxon>Neoptera</taxon>
        <taxon>Endopterygota</taxon>
        <taxon>Coleoptera</taxon>
        <taxon>Polyphaga</taxon>
        <taxon>Cucujiformia</taxon>
        <taxon>Chrysomeloidea</taxon>
        <taxon>Chrysomelidae</taxon>
        <taxon>Bruchinae</taxon>
        <taxon>Bruchini</taxon>
        <taxon>Acanthoscelides</taxon>
    </lineage>
</organism>
<evidence type="ECO:0000313" key="2">
    <source>
        <dbReference type="Proteomes" id="UP001152888"/>
    </source>
</evidence>
<name>A0A9P0PH10_ACAOB</name>
<accession>A0A9P0PH10</accession>
<dbReference type="EMBL" id="CAKOFQ010006893">
    <property type="protein sequence ID" value="CAH1980322.1"/>
    <property type="molecule type" value="Genomic_DNA"/>
</dbReference>
<sequence length="187" mass="21759">MREIRNEIKSHVSSIITSAMTSLSLESHKKWHKYNKKSGGKITVLEKKIEYIISFNSTVVNDLKEETSILRSENEQLMRKIESLDQGARTDKLRIFNLVEKDSDNLFEEIINRVNSRMGINIKQEDTLDCRRLGKKQDGKRRGIILKLNGFVMKQNIYNKKNLLKVSNICIKDLTENRLKLMVLGHI</sequence>
<dbReference type="OrthoDB" id="6771337at2759"/>
<dbReference type="Proteomes" id="UP001152888">
    <property type="component" value="Unassembled WGS sequence"/>
</dbReference>
<reference evidence="1" key="1">
    <citation type="submission" date="2022-03" db="EMBL/GenBank/DDBJ databases">
        <authorList>
            <person name="Sayadi A."/>
        </authorList>
    </citation>
    <scope>NUCLEOTIDE SEQUENCE</scope>
</reference>
<proteinExistence type="predicted"/>
<comment type="caution">
    <text evidence="1">The sequence shown here is derived from an EMBL/GenBank/DDBJ whole genome shotgun (WGS) entry which is preliminary data.</text>
</comment>
<protein>
    <submittedName>
        <fullName evidence="1">Uncharacterized protein</fullName>
    </submittedName>
</protein>
<keyword evidence="2" id="KW-1185">Reference proteome</keyword>